<sequence length="50" mass="5201">MLGYWPLEASVRELPLGNVAVLVVVVIGPLVRLLGSGRAVALGCWSARAA</sequence>
<keyword evidence="1" id="KW-0812">Transmembrane</keyword>
<reference evidence="2 3" key="1">
    <citation type="submission" date="2023-11" db="EMBL/GenBank/DDBJ databases">
        <title>Lentzea sokolovensis, sp. nov., Lentzea kristufkii, sp. nov., and Lentzea miocenensis, sp. nov., rare actinobacteria from Sokolov Coal Basin, Miocene lacustrine sediment, Czech Republic.</title>
        <authorList>
            <person name="Lara A."/>
            <person name="Kotroba L."/>
            <person name="Nouioui I."/>
            <person name="Neumann-Schaal M."/>
            <person name="Mast Y."/>
            <person name="Chronakova A."/>
        </authorList>
    </citation>
    <scope>NUCLEOTIDE SEQUENCE [LARGE SCALE GENOMIC DNA]</scope>
    <source>
        <strain evidence="2 3">BCCO 10_0798</strain>
    </source>
</reference>
<dbReference type="EMBL" id="JAXAVV010000021">
    <property type="protein sequence ID" value="MDX8054473.1"/>
    <property type="molecule type" value="Genomic_DNA"/>
</dbReference>
<keyword evidence="3" id="KW-1185">Reference proteome</keyword>
<proteinExistence type="predicted"/>
<gene>
    <name evidence="2" type="ORF">SK571_34325</name>
</gene>
<evidence type="ECO:0000313" key="3">
    <source>
        <dbReference type="Proteomes" id="UP001271792"/>
    </source>
</evidence>
<name>A0ABU4U1N7_9PSEU</name>
<evidence type="ECO:0000256" key="1">
    <source>
        <dbReference type="SAM" id="Phobius"/>
    </source>
</evidence>
<keyword evidence="1" id="KW-0472">Membrane</keyword>
<organism evidence="2 3">
    <name type="scientific">Lentzea kristufekii</name>
    <dbReference type="NCBI Taxonomy" id="3095430"/>
    <lineage>
        <taxon>Bacteria</taxon>
        <taxon>Bacillati</taxon>
        <taxon>Actinomycetota</taxon>
        <taxon>Actinomycetes</taxon>
        <taxon>Pseudonocardiales</taxon>
        <taxon>Pseudonocardiaceae</taxon>
        <taxon>Lentzea</taxon>
    </lineage>
</organism>
<dbReference type="RefSeq" id="WP_319988264.1">
    <property type="nucleotide sequence ID" value="NZ_JAXAVV010000021.1"/>
</dbReference>
<evidence type="ECO:0000313" key="2">
    <source>
        <dbReference type="EMBL" id="MDX8054473.1"/>
    </source>
</evidence>
<feature type="transmembrane region" description="Helical" evidence="1">
    <location>
        <begin position="16"/>
        <end position="35"/>
    </location>
</feature>
<dbReference type="Proteomes" id="UP001271792">
    <property type="component" value="Unassembled WGS sequence"/>
</dbReference>
<protein>
    <submittedName>
        <fullName evidence="2">Uncharacterized protein</fullName>
    </submittedName>
</protein>
<accession>A0ABU4U1N7</accession>
<comment type="caution">
    <text evidence="2">The sequence shown here is derived from an EMBL/GenBank/DDBJ whole genome shotgun (WGS) entry which is preliminary data.</text>
</comment>
<keyword evidence="1" id="KW-1133">Transmembrane helix</keyword>